<keyword evidence="1" id="KW-1133">Transmembrane helix</keyword>
<accession>A0A8S8ZST4</accession>
<protein>
    <submittedName>
        <fullName evidence="2">Uncharacterized protein</fullName>
    </submittedName>
</protein>
<gene>
    <name evidence="2" type="ORF">SMACR_12762</name>
</gene>
<reference evidence="2 3" key="1">
    <citation type="submission" date="2017-07" db="EMBL/GenBank/DDBJ databases">
        <title>Genome sequence of the Sordaria macrospora wild type strain R19027.</title>
        <authorList>
            <person name="Nowrousian M."/>
            <person name="Teichert I."/>
            <person name="Kueck U."/>
        </authorList>
    </citation>
    <scope>NUCLEOTIDE SEQUENCE [LARGE SCALE GENOMIC DNA]</scope>
    <source>
        <strain evidence="2 3">R19027</strain>
        <tissue evidence="2">Mycelium</tissue>
    </source>
</reference>
<dbReference type="EMBL" id="NMPR01000053">
    <property type="protein sequence ID" value="KAA8632518.1"/>
    <property type="molecule type" value="Genomic_DNA"/>
</dbReference>
<name>A0A8S8ZST4_SORMA</name>
<keyword evidence="1" id="KW-0812">Transmembrane</keyword>
<dbReference type="AlphaFoldDB" id="A0A8S8ZST4"/>
<sequence>MLMRLCLLCARMTRKVVDAELSGRLHPDDISPGDLLSGSACPKSVSLRMITLEASPLANHQCRSTLLLGFLYLMGYCTMGTFMTVQRD</sequence>
<dbReference type="VEuPathDB" id="FungiDB:SMAC_12762"/>
<proteinExistence type="predicted"/>
<evidence type="ECO:0000313" key="3">
    <source>
        <dbReference type="Proteomes" id="UP000433876"/>
    </source>
</evidence>
<dbReference type="Proteomes" id="UP000433876">
    <property type="component" value="Unassembled WGS sequence"/>
</dbReference>
<feature type="transmembrane region" description="Helical" evidence="1">
    <location>
        <begin position="66"/>
        <end position="85"/>
    </location>
</feature>
<organism evidence="2 3">
    <name type="scientific">Sordaria macrospora</name>
    <dbReference type="NCBI Taxonomy" id="5147"/>
    <lineage>
        <taxon>Eukaryota</taxon>
        <taxon>Fungi</taxon>
        <taxon>Dikarya</taxon>
        <taxon>Ascomycota</taxon>
        <taxon>Pezizomycotina</taxon>
        <taxon>Sordariomycetes</taxon>
        <taxon>Sordariomycetidae</taxon>
        <taxon>Sordariales</taxon>
        <taxon>Sordariaceae</taxon>
        <taxon>Sordaria</taxon>
    </lineage>
</organism>
<evidence type="ECO:0000313" key="2">
    <source>
        <dbReference type="EMBL" id="KAA8632518.1"/>
    </source>
</evidence>
<keyword evidence="1" id="KW-0472">Membrane</keyword>
<evidence type="ECO:0000256" key="1">
    <source>
        <dbReference type="SAM" id="Phobius"/>
    </source>
</evidence>
<comment type="caution">
    <text evidence="2">The sequence shown here is derived from an EMBL/GenBank/DDBJ whole genome shotgun (WGS) entry which is preliminary data.</text>
</comment>